<dbReference type="Proteomes" id="UP000479526">
    <property type="component" value="Unassembled WGS sequence"/>
</dbReference>
<comment type="caution">
    <text evidence="4">The sequence shown here is derived from an EMBL/GenBank/DDBJ whole genome shotgun (WGS) entry which is preliminary data.</text>
</comment>
<reference evidence="4 5" key="1">
    <citation type="submission" date="2020-01" db="EMBL/GenBank/DDBJ databases">
        <title>Herbidospora sp. NEAU-GS84 nov., a novel actinomycete isolated from soil.</title>
        <authorList>
            <person name="Han L."/>
        </authorList>
    </citation>
    <scope>NUCLEOTIDE SEQUENCE [LARGE SCALE GENOMIC DNA]</scope>
    <source>
        <strain evidence="4 5">NEAU-GS84</strain>
    </source>
</reference>
<dbReference type="Pfam" id="PF13676">
    <property type="entry name" value="TIR_2"/>
    <property type="match status" value="1"/>
</dbReference>
<dbReference type="InterPro" id="IPR000157">
    <property type="entry name" value="TIR_dom"/>
</dbReference>
<dbReference type="InterPro" id="IPR002182">
    <property type="entry name" value="NB-ARC"/>
</dbReference>
<dbReference type="Pfam" id="PF13424">
    <property type="entry name" value="TPR_12"/>
    <property type="match status" value="2"/>
</dbReference>
<dbReference type="Gene3D" id="1.25.40.10">
    <property type="entry name" value="Tetratricopeptide repeat domain"/>
    <property type="match status" value="2"/>
</dbReference>
<accession>A0A7C9NYN7</accession>
<dbReference type="InterPro" id="IPR053137">
    <property type="entry name" value="NLR-like"/>
</dbReference>
<dbReference type="GO" id="GO:0043531">
    <property type="term" value="F:ADP binding"/>
    <property type="evidence" value="ECO:0007669"/>
    <property type="project" value="InterPro"/>
</dbReference>
<keyword evidence="5" id="KW-1185">Reference proteome</keyword>
<proteinExistence type="predicted"/>
<dbReference type="Pfam" id="PF25000">
    <property type="entry name" value="DUF7779"/>
    <property type="match status" value="1"/>
</dbReference>
<dbReference type="SUPFAM" id="SSF48452">
    <property type="entry name" value="TPR-like"/>
    <property type="match status" value="3"/>
</dbReference>
<gene>
    <name evidence="4" type="ORF">GT755_04055</name>
</gene>
<feature type="domain" description="DUF7779" evidence="3">
    <location>
        <begin position="717"/>
        <end position="807"/>
    </location>
</feature>
<dbReference type="InterPro" id="IPR011990">
    <property type="entry name" value="TPR-like_helical_dom_sf"/>
</dbReference>
<evidence type="ECO:0000313" key="5">
    <source>
        <dbReference type="Proteomes" id="UP000479526"/>
    </source>
</evidence>
<evidence type="ECO:0000259" key="3">
    <source>
        <dbReference type="Pfam" id="PF25000"/>
    </source>
</evidence>
<dbReference type="Gene3D" id="3.40.50.300">
    <property type="entry name" value="P-loop containing nucleotide triphosphate hydrolases"/>
    <property type="match status" value="2"/>
</dbReference>
<name>A0A7C9NYN7_9ACTN</name>
<dbReference type="Pfam" id="PF13374">
    <property type="entry name" value="TPR_10"/>
    <property type="match status" value="2"/>
</dbReference>
<dbReference type="SUPFAM" id="SSF52540">
    <property type="entry name" value="P-loop containing nucleoside triphosphate hydrolases"/>
    <property type="match status" value="2"/>
</dbReference>
<sequence length="1295" mass="145269">MGDGDGQIITFYSYKGGTGRTMALANTAWVLAANGKRVLVVDWDLESPGLHKFFHPFLEDEVIASTPGVIDIINEYVWAAIRPQQRATDWHVDYARVMPHAVSLEWEFPGEGTLDFVSAGQQNRDYSSLVSTFDWDNLYDRLGGGLFFDAMRADMKANYDFTLIDSRTGRSDIADICTLHLPDLLVDCFTMADQSIEGAAKVARYIEERIRTKPIRILPVPMRIDDGEKEKLDAGRQLARSRFDNLPSGMTPDERNRYWGAVEIPYKRFYAFEETLATFGDGSGSPNSLLAAYERLTGAITDGDVTALPPMDGALRTRWLEAFTRRRVADQADVLLSYVPEDRMWADWIRSVLERAGARVVPKSLSPSVAEPAFDPHMQVMAVVSPAYMRVVAELDGLRQTSDLLNPRSLIALRVADVRLTAPFADQPPVDLLRLTAEQATEALLHSLGRDPRGYPADLQLGSRFPGSVPPIWNVGPRNNTFTGRSTAMETLRDQLMGVNRTIAQPEQTIALHGLGGVGKTQVALEYAHRFRADYDLVWWISAEQPDLINTALAELATKLNIRYGDSVVAGAEAAREALRIGQMRWLLIFDNARDPEQVQKYLPGGAGHILVTSRNRAWADVAAPLEVDVFSEEESLEHFKRRVPSLERDGALAVAEELGHLPLAIEQAAAWLAETAIPAADYLAQLKQSAELLLTEPPRGYPLPVAQTWNISLAQLKERSPAAVRLLQLCAFFAPEPISQELIYSDEMMRSLLKYDPNLRGEKVMIARLIREVTRFALAKVDPATNTIQLHRLVQTVIRNQMTVEEAEATSHEVHDILVGARPRKGEVDDPANWPRYDIIWPHLLPSEAENCMEEDTRKLLTDRVRYYNRRGEYVNALDLGQRLADFWETKFGQVERQRLLLLHNISNAHRWLGKTQTSLRLNEWTLRQQRELLGDDHPHTLLTRGTLGADLRANGEFEKALALARETYELWRDLYGEDYDKTLNAANNLAVSYRLVGDCFSARDLDQDTYERMNQVFGPLHPDTLSSAQNLGRDLREAGYYRESAEWLTTTIGKYREAVDDDHIEPLRAEKSLSVSLRKAGRHEEAFVIAKRVADMFLQRYPSHPETPAALLELASCRSALEDKAGAYELAASTREKYVELFWPGHPYARVAANNVAIYLRALGRAEEAIALGDETLDAFRDHLGATHPFTLTCLINLGNALSDLGDHQRAEALFRESRDGLVKTLGDRHPDTIVCQANLAITLLESGRTAQAGELQAETLDAMADRLGEAHPLIASLKSWRRINRDLEPQPT</sequence>
<evidence type="ECO:0000259" key="1">
    <source>
        <dbReference type="Pfam" id="PF00931"/>
    </source>
</evidence>
<organism evidence="4 5">
    <name type="scientific">Herbidospora solisilvae</name>
    <dbReference type="NCBI Taxonomy" id="2696284"/>
    <lineage>
        <taxon>Bacteria</taxon>
        <taxon>Bacillati</taxon>
        <taxon>Actinomycetota</taxon>
        <taxon>Actinomycetes</taxon>
        <taxon>Streptosporangiales</taxon>
        <taxon>Streptosporangiaceae</taxon>
        <taxon>Herbidospora</taxon>
    </lineage>
</organism>
<dbReference type="InterPro" id="IPR056681">
    <property type="entry name" value="DUF7779"/>
</dbReference>
<protein>
    <submittedName>
        <fullName evidence="4">Tetratricopeptide repeat protein</fullName>
    </submittedName>
</protein>
<evidence type="ECO:0000259" key="2">
    <source>
        <dbReference type="Pfam" id="PF13676"/>
    </source>
</evidence>
<dbReference type="NCBIfam" id="NF040586">
    <property type="entry name" value="FxSxx_TPR"/>
    <property type="match status" value="1"/>
</dbReference>
<evidence type="ECO:0000313" key="4">
    <source>
        <dbReference type="EMBL" id="NAS20857.1"/>
    </source>
</evidence>
<dbReference type="NCBIfam" id="NF047398">
    <property type="entry name" value="AAA_KGGVGR"/>
    <property type="match status" value="1"/>
</dbReference>
<dbReference type="InterPro" id="IPR027417">
    <property type="entry name" value="P-loop_NTPase"/>
</dbReference>
<dbReference type="Pfam" id="PF00931">
    <property type="entry name" value="NB-ARC"/>
    <property type="match status" value="1"/>
</dbReference>
<dbReference type="EMBL" id="WXEW01000001">
    <property type="protein sequence ID" value="NAS20857.1"/>
    <property type="molecule type" value="Genomic_DNA"/>
</dbReference>
<feature type="domain" description="TIR" evidence="2">
    <location>
        <begin position="334"/>
        <end position="444"/>
    </location>
</feature>
<dbReference type="PANTHER" id="PTHR46082">
    <property type="entry name" value="ATP/GTP-BINDING PROTEIN-RELATED"/>
    <property type="match status" value="1"/>
</dbReference>
<dbReference type="PANTHER" id="PTHR46082:SF6">
    <property type="entry name" value="AAA+ ATPASE DOMAIN-CONTAINING PROTEIN-RELATED"/>
    <property type="match status" value="1"/>
</dbReference>
<feature type="domain" description="NB-ARC" evidence="1">
    <location>
        <begin position="490"/>
        <end position="644"/>
    </location>
</feature>